<accession>E8RQP3</accession>
<dbReference type="InterPro" id="IPR018743">
    <property type="entry name" value="DUF2292"/>
</dbReference>
<protein>
    <recommendedName>
        <fullName evidence="3">DUF2292 domain-containing protein</fullName>
    </recommendedName>
</protein>
<dbReference type="EMBL" id="CP002395">
    <property type="protein sequence ID" value="ADU13271.1"/>
    <property type="molecule type" value="Genomic_DNA"/>
</dbReference>
<dbReference type="RefSeq" id="WP_013479101.1">
    <property type="nucleotide sequence ID" value="NC_014816.1"/>
</dbReference>
<name>E8RQP3_ASTEC</name>
<proteinExistence type="predicted"/>
<dbReference type="Proteomes" id="UP000001492">
    <property type="component" value="Chromosome 1"/>
</dbReference>
<dbReference type="eggNOG" id="COG5583">
    <property type="taxonomic scope" value="Bacteria"/>
</dbReference>
<dbReference type="HOGENOM" id="CLU_2894174_0_0_5"/>
<dbReference type="KEGG" id="aex:Astex_1605"/>
<dbReference type="Pfam" id="PF10055">
    <property type="entry name" value="DUF2292"/>
    <property type="match status" value="1"/>
</dbReference>
<evidence type="ECO:0008006" key="3">
    <source>
        <dbReference type="Google" id="ProtNLM"/>
    </source>
</evidence>
<reference evidence="2" key="1">
    <citation type="submission" date="2010-12" db="EMBL/GenBank/DDBJ databases">
        <title>Complete sequence of chromosome 1 of Asticcacaulis excentricus CB 48.</title>
        <authorList>
            <consortium name="US DOE Joint Genome Institute"/>
            <person name="Lucas S."/>
            <person name="Copeland A."/>
            <person name="Lapidus A."/>
            <person name="Cheng J.-F."/>
            <person name="Bruce D."/>
            <person name="Goodwin L."/>
            <person name="Pitluck S."/>
            <person name="Teshima H."/>
            <person name="Davenport K."/>
            <person name="Detter J.C."/>
            <person name="Han C."/>
            <person name="Tapia R."/>
            <person name="Land M."/>
            <person name="Hauser L."/>
            <person name="Jeffries C."/>
            <person name="Kyrpides N."/>
            <person name="Ivanova N."/>
            <person name="Ovchinnikova G."/>
            <person name="Brun Y.V."/>
            <person name="Woyke T."/>
        </authorList>
    </citation>
    <scope>NUCLEOTIDE SEQUENCE [LARGE SCALE GENOMIC DNA]</scope>
    <source>
        <strain evidence="2">ATCC 15261 / DSM 4724 / KCTC 12464 / NCIMB 9791 / VKM B-1370 / CB 48</strain>
    </source>
</reference>
<dbReference type="AlphaFoldDB" id="E8RQP3"/>
<evidence type="ECO:0000313" key="2">
    <source>
        <dbReference type="Proteomes" id="UP000001492"/>
    </source>
</evidence>
<evidence type="ECO:0000313" key="1">
    <source>
        <dbReference type="EMBL" id="ADU13271.1"/>
    </source>
</evidence>
<gene>
    <name evidence="1" type="ordered locus">Astex_1605</name>
</gene>
<organism evidence="1 2">
    <name type="scientific">Asticcacaulis excentricus (strain ATCC 15261 / DSM 4724 / KCTC 12464 / NCIMB 9791 / VKM B-1370 / CB 48)</name>
    <dbReference type="NCBI Taxonomy" id="573065"/>
    <lineage>
        <taxon>Bacteria</taxon>
        <taxon>Pseudomonadati</taxon>
        <taxon>Pseudomonadota</taxon>
        <taxon>Alphaproteobacteria</taxon>
        <taxon>Caulobacterales</taxon>
        <taxon>Caulobacteraceae</taxon>
        <taxon>Asticcacaulis</taxon>
    </lineage>
</organism>
<sequence>MSPLHHLTAPRPLSEAEQHILNAISQIRYGSVEVVIHDSRIVQIEKSEKVRFETRRDKDDRL</sequence>
<dbReference type="OrthoDB" id="7451540at2"/>
<keyword evidence="2" id="KW-1185">Reference proteome</keyword>
<dbReference type="STRING" id="573065.Astex_1605"/>